<comment type="caution">
    <text evidence="2">The sequence shown here is derived from an EMBL/GenBank/DDBJ whole genome shotgun (WGS) entry which is preliminary data.</text>
</comment>
<keyword evidence="3" id="KW-1185">Reference proteome</keyword>
<sequence length="238" mass="24864">MRILFASLMLATAATPALAQNVVGGPVLPDGTLLDVVATGDITRVPDVATLRAGVVTQAATASEASAQNASQMARVIAALRAAGIAERDIATASIGLSPQYRYGENQPPVITGYQATNTVSVKFRDIAKSGRVLDALVKAGANQIDGPQLSIDKPAAALDEARVNAVRQAQARAQLYAQAAGLRVDRIVSINEQGENRGDQPRPPVLYARAAKADAQTEMLPGETEVSVTIAVRFLLK</sequence>
<dbReference type="InterPro" id="IPR007497">
    <property type="entry name" value="SIMPL/DUF541"/>
</dbReference>
<keyword evidence="1" id="KW-0732">Signal</keyword>
<dbReference type="Pfam" id="PF04402">
    <property type="entry name" value="SIMPL"/>
    <property type="match status" value="1"/>
</dbReference>
<dbReference type="PANTHER" id="PTHR34387:SF1">
    <property type="entry name" value="PERIPLASMIC IMMUNOGENIC PROTEIN"/>
    <property type="match status" value="1"/>
</dbReference>
<evidence type="ECO:0000313" key="3">
    <source>
        <dbReference type="Proteomes" id="UP000308038"/>
    </source>
</evidence>
<protein>
    <submittedName>
        <fullName evidence="2">DUF541 domain-containing protein</fullName>
    </submittedName>
</protein>
<feature type="signal peptide" evidence="1">
    <location>
        <begin position="1"/>
        <end position="19"/>
    </location>
</feature>
<dbReference type="InterPro" id="IPR052022">
    <property type="entry name" value="26kDa_periplasmic_antigen"/>
</dbReference>
<name>A0ABY2QLI8_9SPHN</name>
<dbReference type="Proteomes" id="UP000308038">
    <property type="component" value="Unassembled WGS sequence"/>
</dbReference>
<evidence type="ECO:0000256" key="1">
    <source>
        <dbReference type="SAM" id="SignalP"/>
    </source>
</evidence>
<dbReference type="Gene3D" id="3.30.110.170">
    <property type="entry name" value="Protein of unknown function (DUF541), domain 1"/>
    <property type="match status" value="1"/>
</dbReference>
<proteinExistence type="predicted"/>
<feature type="chain" id="PRO_5046681744" evidence="1">
    <location>
        <begin position="20"/>
        <end position="238"/>
    </location>
</feature>
<evidence type="ECO:0000313" key="2">
    <source>
        <dbReference type="EMBL" id="THG42088.1"/>
    </source>
</evidence>
<dbReference type="PANTHER" id="PTHR34387">
    <property type="entry name" value="SLR1258 PROTEIN"/>
    <property type="match status" value="1"/>
</dbReference>
<organism evidence="2 3">
    <name type="scientific">Sphingomonas olei</name>
    <dbReference type="NCBI Taxonomy" id="1886787"/>
    <lineage>
        <taxon>Bacteria</taxon>
        <taxon>Pseudomonadati</taxon>
        <taxon>Pseudomonadota</taxon>
        <taxon>Alphaproteobacteria</taxon>
        <taxon>Sphingomonadales</taxon>
        <taxon>Sphingomonadaceae</taxon>
        <taxon>Sphingomonas</taxon>
    </lineage>
</organism>
<dbReference type="Gene3D" id="3.30.70.2970">
    <property type="entry name" value="Protein of unknown function (DUF541), domain 2"/>
    <property type="match status" value="1"/>
</dbReference>
<dbReference type="RefSeq" id="WP_046409085.1">
    <property type="nucleotide sequence ID" value="NZ_SSTI01000001.1"/>
</dbReference>
<accession>A0ABY2QLI8</accession>
<gene>
    <name evidence="2" type="ORF">E5988_01090</name>
</gene>
<reference evidence="2 3" key="1">
    <citation type="submission" date="2019-04" db="EMBL/GenBank/DDBJ databases">
        <title>Microbes associate with the intestines of laboratory mice.</title>
        <authorList>
            <person name="Navarre W."/>
            <person name="Wong E."/>
            <person name="Huang K.C."/>
            <person name="Tropini C."/>
            <person name="Ng K."/>
            <person name="Yu B."/>
        </authorList>
    </citation>
    <scope>NUCLEOTIDE SEQUENCE [LARGE SCALE GENOMIC DNA]</scope>
    <source>
        <strain evidence="2 3">NM83_B4-11</strain>
    </source>
</reference>
<dbReference type="EMBL" id="SSTI01000001">
    <property type="protein sequence ID" value="THG42088.1"/>
    <property type="molecule type" value="Genomic_DNA"/>
</dbReference>